<dbReference type="AlphaFoldDB" id="A8S5M5"/>
<dbReference type="InterPro" id="IPR036890">
    <property type="entry name" value="HATPase_C_sf"/>
</dbReference>
<comment type="caution">
    <text evidence="6">The sequence shown here is derived from an EMBL/GenBank/DDBJ whole genome shotgun (WGS) entry which is preliminary data.</text>
</comment>
<gene>
    <name evidence="6" type="ORF">CLOBOL_07254</name>
</gene>
<dbReference type="InterPro" id="IPR003594">
    <property type="entry name" value="HATPase_dom"/>
</dbReference>
<feature type="region of interest" description="Disordered" evidence="2">
    <location>
        <begin position="1"/>
        <end position="29"/>
    </location>
</feature>
<dbReference type="Proteomes" id="UP000005396">
    <property type="component" value="Unassembled WGS sequence"/>
</dbReference>
<evidence type="ECO:0008006" key="8">
    <source>
        <dbReference type="Google" id="ProtNLM"/>
    </source>
</evidence>
<dbReference type="GO" id="GO:0000155">
    <property type="term" value="F:phosphorelay sensor kinase activity"/>
    <property type="evidence" value="ECO:0007669"/>
    <property type="project" value="InterPro"/>
</dbReference>
<proteinExistence type="predicted"/>
<accession>A8S5M5</accession>
<evidence type="ECO:0000256" key="2">
    <source>
        <dbReference type="SAM" id="MobiDB-lite"/>
    </source>
</evidence>
<evidence type="ECO:0000259" key="4">
    <source>
        <dbReference type="Pfam" id="PF06580"/>
    </source>
</evidence>
<dbReference type="HOGENOM" id="CLU_038337_0_0_9"/>
<dbReference type="EMBL" id="ABCC02000076">
    <property type="protein sequence ID" value="EDP12500.1"/>
    <property type="molecule type" value="Genomic_DNA"/>
</dbReference>
<name>A8S5M5_ENTBW</name>
<dbReference type="PANTHER" id="PTHR34220">
    <property type="entry name" value="SENSOR HISTIDINE KINASE YPDA"/>
    <property type="match status" value="1"/>
</dbReference>
<dbReference type="Gene3D" id="3.30.565.10">
    <property type="entry name" value="Histidine kinase-like ATPase, C-terminal domain"/>
    <property type="match status" value="1"/>
</dbReference>
<feature type="domain" description="PocR" evidence="5">
    <location>
        <begin position="41"/>
        <end position="202"/>
    </location>
</feature>
<dbReference type="InterPro" id="IPR018771">
    <property type="entry name" value="PocR_dom"/>
</dbReference>
<dbReference type="RefSeq" id="WP_007038684.1">
    <property type="nucleotide sequence ID" value="NZ_DS480725.1"/>
</dbReference>
<reference evidence="6 7" key="1">
    <citation type="submission" date="2007-08" db="EMBL/GenBank/DDBJ databases">
        <authorList>
            <person name="Fulton L."/>
            <person name="Clifton S."/>
            <person name="Fulton B."/>
            <person name="Xu J."/>
            <person name="Minx P."/>
            <person name="Pepin K.H."/>
            <person name="Johnson M."/>
            <person name="Thiruvilangam P."/>
            <person name="Bhonagiri V."/>
            <person name="Nash W.E."/>
            <person name="Mardis E.R."/>
            <person name="Wilson R.K."/>
        </authorList>
    </citation>
    <scope>NUCLEOTIDE SEQUENCE [LARGE SCALE GENOMIC DNA]</scope>
    <source>
        <strain evidence="7">ATCC BAA-613 / DSM 15670 / CCUG 46953 / JCM 12243 / WAL 16351</strain>
    </source>
</reference>
<dbReference type="Pfam" id="PF10114">
    <property type="entry name" value="PocR"/>
    <property type="match status" value="1"/>
</dbReference>
<reference evidence="6 7" key="2">
    <citation type="submission" date="2007-09" db="EMBL/GenBank/DDBJ databases">
        <title>Draft genome sequence of Clostridium bolteae (ATCC BAA-613).</title>
        <authorList>
            <person name="Sudarsanam P."/>
            <person name="Ley R."/>
            <person name="Guruge J."/>
            <person name="Turnbaugh P.J."/>
            <person name="Mahowald M."/>
            <person name="Liep D."/>
            <person name="Gordon J."/>
        </authorList>
    </citation>
    <scope>NUCLEOTIDE SEQUENCE [LARGE SCALE GENOMIC DNA]</scope>
    <source>
        <strain evidence="7">ATCC BAA-613 / DSM 15670 / CCUG 46953 / JCM 12243 / WAL 16351</strain>
    </source>
</reference>
<feature type="domain" description="Histidine kinase/HSP90-like ATPase" evidence="3">
    <location>
        <begin position="334"/>
        <end position="438"/>
    </location>
</feature>
<dbReference type="Pfam" id="PF02518">
    <property type="entry name" value="HATPase_c"/>
    <property type="match status" value="1"/>
</dbReference>
<dbReference type="PANTHER" id="PTHR34220:SF7">
    <property type="entry name" value="SENSOR HISTIDINE KINASE YPDA"/>
    <property type="match status" value="1"/>
</dbReference>
<sequence length="440" mass="50834">MMEELDRIFEDTGPLASTDQEERDTGETSRGIGSIDIIRLFGRDKLEHIQESLSKATGLAFVTVDYKGEPVTDMTFFSDFCRKFREDKELRQNCRTSDAMGSIQAAVTKKTHIYFCPCGLIEMAIPIVVEGNYLGGFLGGQFRCEDAPETVRQIEPTVETERFRRLREESRQRFEELPVYSYEKILDMANLVSLVITQLSENRANQYYQEDMLKKRIKKIQETNQKHLKEKAELEVRFHELEAQSNPYSYLNMLIALQNLGTVEQAERTTELADLFISHVKYGIADKGTFVHFAGELEYVEQYLKFQKIRLGSQFNYTLHFPREMQMMKLPAGVLFPFVQNAFYHGVMLSPEGGSISLNGYLKQGNFVLEIINTGSGFSNEELKIRFEPYKNNHEGYYIQLGMECAKRKLAQLFGDEYTITVEINKNKGCRCEIIFPEYK</sequence>
<dbReference type="InterPro" id="IPR050640">
    <property type="entry name" value="Bact_2-comp_sensor_kinase"/>
</dbReference>
<organism evidence="6 7">
    <name type="scientific">Enterocloster bolteae (strain ATCC BAA-613 / DSM 15670 / CCUG 46953 / JCM 12243 / WAL 16351)</name>
    <name type="common">Clostridium bolteae</name>
    <dbReference type="NCBI Taxonomy" id="411902"/>
    <lineage>
        <taxon>Bacteria</taxon>
        <taxon>Bacillati</taxon>
        <taxon>Bacillota</taxon>
        <taxon>Clostridia</taxon>
        <taxon>Lachnospirales</taxon>
        <taxon>Lachnospiraceae</taxon>
        <taxon>Enterocloster</taxon>
    </lineage>
</organism>
<feature type="compositionally biased region" description="Basic and acidic residues" evidence="2">
    <location>
        <begin position="1"/>
        <end position="10"/>
    </location>
</feature>
<dbReference type="PaxDb" id="411902-CLOBOL_07254"/>
<evidence type="ECO:0000313" key="6">
    <source>
        <dbReference type="EMBL" id="EDP12500.1"/>
    </source>
</evidence>
<dbReference type="Pfam" id="PF06580">
    <property type="entry name" value="His_kinase"/>
    <property type="match status" value="1"/>
</dbReference>
<keyword evidence="1" id="KW-0175">Coiled coil</keyword>
<evidence type="ECO:0000259" key="3">
    <source>
        <dbReference type="Pfam" id="PF02518"/>
    </source>
</evidence>
<dbReference type="SUPFAM" id="SSF55874">
    <property type="entry name" value="ATPase domain of HSP90 chaperone/DNA topoisomerase II/histidine kinase"/>
    <property type="match status" value="1"/>
</dbReference>
<evidence type="ECO:0000259" key="5">
    <source>
        <dbReference type="Pfam" id="PF10114"/>
    </source>
</evidence>
<feature type="coiled-coil region" evidence="1">
    <location>
        <begin position="210"/>
        <end position="244"/>
    </location>
</feature>
<evidence type="ECO:0000313" key="7">
    <source>
        <dbReference type="Proteomes" id="UP000005396"/>
    </source>
</evidence>
<protein>
    <recommendedName>
        <fullName evidence="8">Histidine kinase</fullName>
    </recommendedName>
</protein>
<dbReference type="eggNOG" id="COG4936">
    <property type="taxonomic scope" value="Bacteria"/>
</dbReference>
<dbReference type="eggNOG" id="COG2972">
    <property type="taxonomic scope" value="Bacteria"/>
</dbReference>
<feature type="domain" description="Signal transduction histidine kinase internal region" evidence="4">
    <location>
        <begin position="238"/>
        <end position="315"/>
    </location>
</feature>
<evidence type="ECO:0000256" key="1">
    <source>
        <dbReference type="SAM" id="Coils"/>
    </source>
</evidence>
<dbReference type="InterPro" id="IPR010559">
    <property type="entry name" value="Sig_transdc_His_kin_internal"/>
</dbReference>
<dbReference type="GO" id="GO:0016020">
    <property type="term" value="C:membrane"/>
    <property type="evidence" value="ECO:0007669"/>
    <property type="project" value="InterPro"/>
</dbReference>